<feature type="compositionally biased region" description="Basic residues" evidence="1">
    <location>
        <begin position="189"/>
        <end position="198"/>
    </location>
</feature>
<feature type="compositionally biased region" description="Low complexity" evidence="1">
    <location>
        <begin position="199"/>
        <end position="209"/>
    </location>
</feature>
<feature type="compositionally biased region" description="Basic and acidic residues" evidence="1">
    <location>
        <begin position="1294"/>
        <end position="1304"/>
    </location>
</feature>
<feature type="compositionally biased region" description="Polar residues" evidence="1">
    <location>
        <begin position="1904"/>
        <end position="1932"/>
    </location>
</feature>
<proteinExistence type="predicted"/>
<feature type="region of interest" description="Disordered" evidence="1">
    <location>
        <begin position="691"/>
        <end position="1070"/>
    </location>
</feature>
<feature type="compositionally biased region" description="Acidic residues" evidence="1">
    <location>
        <begin position="1023"/>
        <end position="1038"/>
    </location>
</feature>
<feature type="compositionally biased region" description="Basic and acidic residues" evidence="1">
    <location>
        <begin position="803"/>
        <end position="814"/>
    </location>
</feature>
<feature type="compositionally biased region" description="Basic and acidic residues" evidence="1">
    <location>
        <begin position="1128"/>
        <end position="1139"/>
    </location>
</feature>
<dbReference type="Proteomes" id="UP000016801">
    <property type="component" value="Unassembled WGS sequence"/>
</dbReference>
<feature type="compositionally biased region" description="Acidic residues" evidence="1">
    <location>
        <begin position="710"/>
        <end position="731"/>
    </location>
</feature>
<feature type="region of interest" description="Disordered" evidence="1">
    <location>
        <begin position="1"/>
        <end position="364"/>
    </location>
</feature>
<reference evidence="2 3" key="1">
    <citation type="journal article" date="2013" name="PLoS Genet.">
        <title>Plant-symbiotic fungi as chemical engineers: Multi-genome analysis of the Clavicipitaceae reveals dynamics of alkaloid loci.</title>
        <authorList>
            <person name="Schardl C.L."/>
            <person name="Young C.A."/>
            <person name="Hesse U."/>
            <person name="Amyotte S.G."/>
            <person name="Andreeva K."/>
            <person name="Calie P.J."/>
            <person name="Fleetwood D.J."/>
            <person name="Haws D.C."/>
            <person name="Moore N."/>
            <person name="Oeser B."/>
            <person name="Panaccione D.G."/>
            <person name="Schweri K.K."/>
            <person name="Voisey C.R."/>
            <person name="Farman M.L."/>
            <person name="Jaromczyk J.W."/>
            <person name="Roe B.A."/>
            <person name="O'Sullivan D.M."/>
            <person name="Scott B."/>
            <person name="Tudzynski P."/>
            <person name="An Z."/>
            <person name="Arnaoudova E.G."/>
            <person name="Bullock C.T."/>
            <person name="Charlton N.D."/>
            <person name="Chen L."/>
            <person name="Cox M."/>
            <person name="Dinkins R.D."/>
            <person name="Florea S."/>
            <person name="Glenn A.E."/>
            <person name="Gordon A."/>
            <person name="Gueldener U."/>
            <person name="Harris D.R."/>
            <person name="Hollin W."/>
            <person name="Jaromczyk J."/>
            <person name="Johnson R.D."/>
            <person name="Khan A.K."/>
            <person name="Leistner E."/>
            <person name="Leuchtmann A."/>
            <person name="Li C."/>
            <person name="Liu J."/>
            <person name="Liu J."/>
            <person name="Liu M."/>
            <person name="Mace W."/>
            <person name="Machado C."/>
            <person name="Nagabhyru P."/>
            <person name="Pan J."/>
            <person name="Schmid J."/>
            <person name="Sugawara K."/>
            <person name="Steiner U."/>
            <person name="Takach J.E."/>
            <person name="Tanaka E."/>
            <person name="Webb J.S."/>
            <person name="Wilson E.V."/>
            <person name="Wiseman J.L."/>
            <person name="Yoshida R."/>
            <person name="Zeng Z."/>
        </authorList>
    </citation>
    <scope>NUCLEOTIDE SEQUENCE [LARGE SCALE GENOMIC DNA]</scope>
    <source>
        <strain evidence="2 3">20.1</strain>
    </source>
</reference>
<comment type="caution">
    <text evidence="2">The sequence shown here is derived from an EMBL/GenBank/DDBJ whole genome shotgun (WGS) entry which is preliminary data.</text>
</comment>
<feature type="compositionally biased region" description="Basic and acidic residues" evidence="1">
    <location>
        <begin position="1101"/>
        <end position="1115"/>
    </location>
</feature>
<feature type="compositionally biased region" description="Low complexity" evidence="1">
    <location>
        <begin position="1430"/>
        <end position="1464"/>
    </location>
</feature>
<feature type="compositionally biased region" description="Basic and acidic residues" evidence="1">
    <location>
        <begin position="1563"/>
        <end position="1576"/>
    </location>
</feature>
<feature type="compositionally biased region" description="Polar residues" evidence="1">
    <location>
        <begin position="1488"/>
        <end position="1503"/>
    </location>
</feature>
<feature type="compositionally biased region" description="Basic and acidic residues" evidence="1">
    <location>
        <begin position="979"/>
        <end position="994"/>
    </location>
</feature>
<feature type="compositionally biased region" description="Acidic residues" evidence="1">
    <location>
        <begin position="969"/>
        <end position="978"/>
    </location>
</feature>
<dbReference type="eggNOG" id="ENOG502S6BV">
    <property type="taxonomic scope" value="Eukaryota"/>
</dbReference>
<feature type="compositionally biased region" description="Acidic residues" evidence="1">
    <location>
        <begin position="815"/>
        <end position="827"/>
    </location>
</feature>
<feature type="compositionally biased region" description="Basic and acidic residues" evidence="1">
    <location>
        <begin position="869"/>
        <end position="878"/>
    </location>
</feature>
<feature type="region of interest" description="Disordered" evidence="1">
    <location>
        <begin position="1084"/>
        <end position="1702"/>
    </location>
</feature>
<feature type="compositionally biased region" description="Polar residues" evidence="1">
    <location>
        <begin position="1845"/>
        <end position="1881"/>
    </location>
</feature>
<feature type="compositionally biased region" description="Basic and acidic residues" evidence="1">
    <location>
        <begin position="953"/>
        <end position="968"/>
    </location>
</feature>
<feature type="compositionally biased region" description="Basic and acidic residues" evidence="1">
    <location>
        <begin position="1529"/>
        <end position="1542"/>
    </location>
</feature>
<feature type="compositionally biased region" description="Acidic residues" evidence="1">
    <location>
        <begin position="942"/>
        <end position="952"/>
    </location>
</feature>
<dbReference type="STRING" id="1111077.M1WFU4"/>
<feature type="compositionally biased region" description="Polar residues" evidence="1">
    <location>
        <begin position="1411"/>
        <end position="1425"/>
    </location>
</feature>
<gene>
    <name evidence="2" type="ORF">CPUR_05090</name>
</gene>
<sequence length="2157" mass="240578">MSSPDPLNDLTMADVASEPPSSASRRITRSQSSRRFVSPSSRRNGDEDNNPIAGKSTRRKLFQSPPSATSTPGRRLRRRTITSTVPLRESIENEPNEGRTPKPRGRPRKNNGTPMPGAGTKRRAATPIAGRTPRRPKTMATSQEKLEASFEPSFQATPTPKRNLRARQTPRATTTSTQTRLDITPRATSARRGRRRRQALAPEELLQLADEVGDISLDTTQLPPVTSDDEVDLVRAPSESADDGPADPPQPPPVPVSNPPVAAPSSPSPVTGRPLEPEPDTWTEPVPKEPTPEAVPYTLGDPSDFSPRFGATYTSPRYTGRQDDAPSRADDYDDYGGYGDLGGGGSDRSSIDEFLQDDAPPTTMAPSAYDTIAQGEDFSMIFMESIQSLHPNYDSSMHPSAHDELGEETSLIINKTLESLRQVAGEGDPVNDVDATHYSELLTIAQAAESAVEDEERRVVEEEEEEEEGQLPDLPVEQQESPSRDVASAQQDKRQRQRSSSPTALPGPYRSRSPRKPANPSPLRHRVLKYSAMQAEQSAMAETAQTTRFLLPPQAQNAQAAEYLEQGQENLYDDSFSDIPDAVLAAATPGSLMNMSNRVMEEKVDQDQLQNFQGDEMASGEDGESQPEEESVGERDAEHEGTTREEQAVTERIQHGEADMQLYELTRIATQVLMKGQNDREIDEMEALKRGGLYDADTRMISDEQRVQEIEDDTNEDDQSREEEEAQEAVDAEAHASEPSLFVADDEEVYQDELAARTQPEDFQSEKNFDAADSKNNDETHNPGDFEAGEDMFDVSSEGSGQDGHDAVETSRDETNDEEMENAEADAAEYRVGDRYDEEQAQEREEEEMDEAEDMEEVGQYVTQRTVRGRYDDKREREEELDDREDAEEAGQHVSQRSAHVRYDEEQEREEEMDDREDLEGAGQHVSQQNAYGRYDEKQEREEEMDDAEDMEEVGHDADEASRDRSDDGEVENAEADAAEYRVRKRYNEEQAYEREEEMDDAENMGQAGQYVTQRTVRGRYDEDQEREGEMDDREDMEEVGKYATQREVQGRYNEEQEREEEMDAEGMEEVGKHVAQHNVHFQYNREQGRESYKNESTVDVGRHPIIEERAAEHDMQEDEDVEQAQEQQDHNDQFHDDFAETMEATAQAEEQRANEASVTSTAAASDQARLPTPDDTPPQAEPEVSDQAGHEAHLSSRPPSRTRLPSRSPDHFVFNPRFTADHSVSAARSASRLASSPRYPSRVSHAPPVVQQPEEVELVDTEDEHAGTAEVEDEEMKDQVQHGREEEEETATEEDHERAEQEVNAHAIPVEQKGVPQMEPQPEPRSEPRHPAPVEISRPSFDTTPPHQVSSPLQEPQSVQQETSQPKTARPHLTAIVRAGQVLQSITSDPPSPEGRDKQLGSPFRRSASKESWSGSRESQTSGHRLSRSPRLPRLPAATSAAAPTAPTAATAAAAAQEEASASFKVTAAQRPSAIQPVPRIAELSSDRGTSPSRESPTSSMRITPPSEGAMSWIAREGTISPNLRGDNTLREAARLPEREAVQAPLNVHGPVQQPPRQASPKPREKEAEVVKEIRDDETDIWELEAQRETPLPARRGQQQKQQQIQPSSGRRIPSSIQRRGVIPSPWTKKSIHRPAASRMISQSVPDLSHVSEEPSVLPDDQDAAASSETDEYTLLAQRQQEEEEAKKAAQAPASAVKNKKRFDISTFFSSPVAVPGMSGQKSMSSIAAAAMSVAPGAANVVPTSSMFPQLPQGGLEVRYDDSSVRSASLSPVRRKQTAVSDALRTQGRRGEEDKSVEGKGKKRQHEQEDEEQSQLQKQRQSRQQGYQHQNQHQQHSAPEMVERSSSPTTPERLSMPTATQSQDFTPRPQQMSQSFSQLPSEKRSATATPPRMQLSRADIHRWTQQTSDASEESSGTQQQSDASEESSGLQEMSEPSEESSDLQQALQPPLRPLPPKNASPRKSALRSPLKPHTPGRVVDFTSSVLSPAEQARARHERQNSSFANVSFHEQPPDPFSSYSRPVSYPSLDQDHSSSSTNDITMEDAPPLSSLPYTPLYPLSQTTWSRRHWLFMDDLMQYRRRRTFPVRYPRHAEHYLGKTVKSHGTGMTLERWHLDCVDAFKAHVGGWDEGVLAKRLFALMLGEETRRRNSGDLFRL</sequence>
<feature type="compositionally biased region" description="Basic and acidic residues" evidence="1">
    <location>
        <begin position="696"/>
        <end position="709"/>
    </location>
</feature>
<organism evidence="2 3">
    <name type="scientific">Claviceps purpurea (strain 20.1)</name>
    <name type="common">Ergot fungus</name>
    <name type="synonym">Sphacelia segetum</name>
    <dbReference type="NCBI Taxonomy" id="1111077"/>
    <lineage>
        <taxon>Eukaryota</taxon>
        <taxon>Fungi</taxon>
        <taxon>Dikarya</taxon>
        <taxon>Ascomycota</taxon>
        <taxon>Pezizomycotina</taxon>
        <taxon>Sordariomycetes</taxon>
        <taxon>Hypocreomycetidae</taxon>
        <taxon>Hypocreales</taxon>
        <taxon>Clavicipitaceae</taxon>
        <taxon>Claviceps</taxon>
    </lineage>
</organism>
<feature type="compositionally biased region" description="Low complexity" evidence="1">
    <location>
        <begin position="1224"/>
        <end position="1254"/>
    </location>
</feature>
<feature type="compositionally biased region" description="Low complexity" evidence="1">
    <location>
        <begin position="21"/>
        <end position="42"/>
    </location>
</feature>
<name>M1WFU4_CLAP2</name>
<feature type="compositionally biased region" description="Basic and acidic residues" evidence="1">
    <location>
        <begin position="764"/>
        <end position="784"/>
    </location>
</feature>
<dbReference type="EMBL" id="CAGA01000029">
    <property type="protein sequence ID" value="CCE31239.1"/>
    <property type="molecule type" value="Genomic_DNA"/>
</dbReference>
<feature type="compositionally biased region" description="Acidic residues" evidence="1">
    <location>
        <begin position="836"/>
        <end position="857"/>
    </location>
</feature>
<evidence type="ECO:0000256" key="1">
    <source>
        <dbReference type="SAM" id="MobiDB-lite"/>
    </source>
</evidence>
<feature type="compositionally biased region" description="Basic and acidic residues" evidence="1">
    <location>
        <begin position="1323"/>
        <end position="1333"/>
    </location>
</feature>
<feature type="compositionally biased region" description="Acidic residues" evidence="1">
    <location>
        <begin position="905"/>
        <end position="920"/>
    </location>
</feature>
<feature type="compositionally biased region" description="Low complexity" evidence="1">
    <location>
        <begin position="166"/>
        <end position="188"/>
    </location>
</feature>
<feature type="compositionally biased region" description="Low complexity" evidence="1">
    <location>
        <begin position="1196"/>
        <end position="1208"/>
    </location>
</feature>
<dbReference type="VEuPathDB" id="FungiDB:CPUR_05090"/>
<feature type="compositionally biased region" description="Acidic residues" evidence="1">
    <location>
        <begin position="879"/>
        <end position="889"/>
    </location>
</feature>
<accession>M1WFU4</accession>
<feature type="region of interest" description="Disordered" evidence="1">
    <location>
        <begin position="598"/>
        <end position="659"/>
    </location>
</feature>
<feature type="compositionally biased region" description="Low complexity" evidence="1">
    <location>
        <begin position="1815"/>
        <end position="1838"/>
    </location>
</feature>
<evidence type="ECO:0000313" key="2">
    <source>
        <dbReference type="EMBL" id="CCE31239.1"/>
    </source>
</evidence>
<feature type="compositionally biased region" description="Basic and acidic residues" evidence="1">
    <location>
        <begin position="632"/>
        <end position="658"/>
    </location>
</feature>
<feature type="compositionally biased region" description="Basic and acidic residues" evidence="1">
    <location>
        <begin position="320"/>
        <end position="330"/>
    </location>
</feature>
<feature type="compositionally biased region" description="Polar residues" evidence="1">
    <location>
        <begin position="1341"/>
        <end position="1368"/>
    </location>
</feature>
<protein>
    <submittedName>
        <fullName evidence="2">Uncharacterized protein</fullName>
    </submittedName>
</protein>
<feature type="compositionally biased region" description="Acidic residues" evidence="1">
    <location>
        <begin position="618"/>
        <end position="631"/>
    </location>
</feature>
<dbReference type="PhylomeDB" id="M1WFU4"/>
<feature type="region of interest" description="Disordered" evidence="1">
    <location>
        <begin position="448"/>
        <end position="526"/>
    </location>
</feature>
<dbReference type="HOGENOM" id="CLU_001964_0_0_1"/>
<feature type="compositionally biased region" description="Acidic residues" evidence="1">
    <location>
        <begin position="1057"/>
        <end position="1069"/>
    </location>
</feature>
<feature type="compositionally biased region" description="Gly residues" evidence="1">
    <location>
        <begin position="336"/>
        <end position="346"/>
    </location>
</feature>
<feature type="compositionally biased region" description="Pro residues" evidence="1">
    <location>
        <begin position="246"/>
        <end position="262"/>
    </location>
</feature>
<dbReference type="OrthoDB" id="3946221at2759"/>
<feature type="compositionally biased region" description="Acidic residues" evidence="1">
    <location>
        <begin position="461"/>
        <end position="470"/>
    </location>
</feature>
<evidence type="ECO:0000313" key="3">
    <source>
        <dbReference type="Proteomes" id="UP000016801"/>
    </source>
</evidence>
<keyword evidence="3" id="KW-1185">Reference proteome</keyword>
<feature type="region of interest" description="Disordered" evidence="1">
    <location>
        <begin position="1742"/>
        <end position="2046"/>
    </location>
</feature>
<feature type="compositionally biased region" description="Acidic residues" evidence="1">
    <location>
        <begin position="1255"/>
        <end position="1264"/>
    </location>
</feature>
<feature type="compositionally biased region" description="Basic and acidic residues" evidence="1">
    <location>
        <begin position="1790"/>
        <end position="1801"/>
    </location>
</feature>